<reference evidence="3" key="2">
    <citation type="submission" date="2025-08" db="UniProtKB">
        <authorList>
            <consortium name="Ensembl"/>
        </authorList>
    </citation>
    <scope>IDENTIFICATION</scope>
    <source>
        <strain evidence="3">Hd-rR</strain>
    </source>
</reference>
<dbReference type="Bgee" id="ENSORLG00000026359">
    <property type="expression patterns" value="Expressed in gastrula"/>
</dbReference>
<protein>
    <recommendedName>
        <fullName evidence="2">Paraneoplastic antigen Ma-like C-terminal domain-containing protein</fullName>
    </recommendedName>
</protein>
<accession>A0A3B3IAD7</accession>
<dbReference type="GeneTree" id="ENSGT01030000234522"/>
<reference evidence="3" key="3">
    <citation type="submission" date="2025-09" db="UniProtKB">
        <authorList>
            <consortium name="Ensembl"/>
        </authorList>
    </citation>
    <scope>IDENTIFICATION</scope>
    <source>
        <strain evidence="3">Hd-rR</strain>
    </source>
</reference>
<keyword evidence="4" id="KW-1185">Reference proteome</keyword>
<dbReference type="InParanoid" id="A0A3B3IAD7"/>
<organism evidence="3 4">
    <name type="scientific">Oryzias latipes</name>
    <name type="common">Japanese rice fish</name>
    <name type="synonym">Japanese killifish</name>
    <dbReference type="NCBI Taxonomy" id="8090"/>
    <lineage>
        <taxon>Eukaryota</taxon>
        <taxon>Metazoa</taxon>
        <taxon>Chordata</taxon>
        <taxon>Craniata</taxon>
        <taxon>Vertebrata</taxon>
        <taxon>Euteleostomi</taxon>
        <taxon>Actinopterygii</taxon>
        <taxon>Neopterygii</taxon>
        <taxon>Teleostei</taxon>
        <taxon>Neoteleostei</taxon>
        <taxon>Acanthomorphata</taxon>
        <taxon>Ovalentaria</taxon>
        <taxon>Atherinomorphae</taxon>
        <taxon>Beloniformes</taxon>
        <taxon>Adrianichthyidae</taxon>
        <taxon>Oryziinae</taxon>
        <taxon>Oryzias</taxon>
    </lineage>
</organism>
<feature type="compositionally biased region" description="Polar residues" evidence="1">
    <location>
        <begin position="278"/>
        <end position="287"/>
    </location>
</feature>
<reference evidence="3 4" key="1">
    <citation type="journal article" date="2007" name="Nature">
        <title>The medaka draft genome and insights into vertebrate genome evolution.</title>
        <authorList>
            <person name="Kasahara M."/>
            <person name="Naruse K."/>
            <person name="Sasaki S."/>
            <person name="Nakatani Y."/>
            <person name="Qu W."/>
            <person name="Ahsan B."/>
            <person name="Yamada T."/>
            <person name="Nagayasu Y."/>
            <person name="Doi K."/>
            <person name="Kasai Y."/>
            <person name="Jindo T."/>
            <person name="Kobayashi D."/>
            <person name="Shimada A."/>
            <person name="Toyoda A."/>
            <person name="Kuroki Y."/>
            <person name="Fujiyama A."/>
            <person name="Sasaki T."/>
            <person name="Shimizu A."/>
            <person name="Asakawa S."/>
            <person name="Shimizu N."/>
            <person name="Hashimoto S."/>
            <person name="Yang J."/>
            <person name="Lee Y."/>
            <person name="Matsushima K."/>
            <person name="Sugano S."/>
            <person name="Sakaizumi M."/>
            <person name="Narita T."/>
            <person name="Ohishi K."/>
            <person name="Haga S."/>
            <person name="Ohta F."/>
            <person name="Nomoto H."/>
            <person name="Nogata K."/>
            <person name="Morishita T."/>
            <person name="Endo T."/>
            <person name="Shin-I T."/>
            <person name="Takeda H."/>
            <person name="Morishita S."/>
            <person name="Kohara Y."/>
        </authorList>
    </citation>
    <scope>NUCLEOTIDE SEQUENCE [LARGE SCALE GENOMIC DNA]</scope>
    <source>
        <strain evidence="3 4">Hd-rR</strain>
    </source>
</reference>
<sequence length="300" mass="33566">MLDFNPPEFQSYVVEHIVKSEASVFPQNLKVFSGRLQRPSHEADYETWRSGVDLLLRDPSVSDLQRSRRIVDSLLPPAADVIKHLSTDALPSVYLDTLDSAYGTVQDGDELFAKFMDTFQNNGEKPSSYLHRLQVALNAAVRRGGVKDTDANRHLINQFCRGCWDNSLISELQLKQRKLNPPNFNELLLLLRTEEDREATKIQRMKHHLGAVRQKAATHVQLAQIETGCEGGAVAALTSITQQLAEQLAEVQRQLASLTANKGLPPTNSRSKAEYSKQPASRKSTPAQRKPGFCFRCGED</sequence>
<dbReference type="Proteomes" id="UP000001038">
    <property type="component" value="Chromosome 1"/>
</dbReference>
<dbReference type="PANTHER" id="PTHR23095">
    <property type="entry name" value="PARANEOPLASTIC ANTIGEN"/>
    <property type="match status" value="1"/>
</dbReference>
<dbReference type="InterPro" id="IPR048270">
    <property type="entry name" value="PNMA_C"/>
</dbReference>
<feature type="region of interest" description="Disordered" evidence="1">
    <location>
        <begin position="259"/>
        <end position="300"/>
    </location>
</feature>
<name>A0A3B3IAD7_ORYLA</name>
<dbReference type="AlphaFoldDB" id="A0A3B3IAD7"/>
<evidence type="ECO:0000313" key="4">
    <source>
        <dbReference type="Proteomes" id="UP000001038"/>
    </source>
</evidence>
<feature type="domain" description="Paraneoplastic antigen Ma-like C-terminal" evidence="2">
    <location>
        <begin position="32"/>
        <end position="188"/>
    </location>
</feature>
<evidence type="ECO:0000256" key="1">
    <source>
        <dbReference type="SAM" id="MobiDB-lite"/>
    </source>
</evidence>
<dbReference type="InterPro" id="IPR026523">
    <property type="entry name" value="PNMA"/>
</dbReference>
<evidence type="ECO:0000259" key="2">
    <source>
        <dbReference type="Pfam" id="PF14893"/>
    </source>
</evidence>
<dbReference type="Pfam" id="PF14893">
    <property type="entry name" value="PNMA"/>
    <property type="match status" value="1"/>
</dbReference>
<evidence type="ECO:0000313" key="3">
    <source>
        <dbReference type="Ensembl" id="ENSORLP00000041029.1"/>
    </source>
</evidence>
<feature type="compositionally biased region" description="Polar residues" evidence="1">
    <location>
        <begin position="259"/>
        <end position="270"/>
    </location>
</feature>
<proteinExistence type="predicted"/>
<dbReference type="Ensembl" id="ENSORLT00000029764.1">
    <property type="protein sequence ID" value="ENSORLP00000041029.1"/>
    <property type="gene ID" value="ENSORLG00000026359.1"/>
</dbReference>
<dbReference type="PANTHER" id="PTHR23095:SF53">
    <property type="entry name" value="ZINC FINGER CCHC DOMAIN-CONTAINING PROTEIN 12-LIKE"/>
    <property type="match status" value="1"/>
</dbReference>